<evidence type="ECO:0000259" key="7">
    <source>
        <dbReference type="Pfam" id="PF08544"/>
    </source>
</evidence>
<reference evidence="8 9" key="1">
    <citation type="submission" date="2021-08" db="EMBL/GenBank/DDBJ databases">
        <title>Endosymbiont genome of Braarudosphaera bigelowii.</title>
        <authorList>
            <person name="Suzuki S."/>
            <person name="Ishida K."/>
        </authorList>
    </citation>
    <scope>NUCLEOTIDE SEQUENCE [LARGE SCALE GENOMIC DNA]</scope>
    <source>
        <strain evidence="8">CPSB-1</strain>
    </source>
</reference>
<dbReference type="SUPFAM" id="SSF55060">
    <property type="entry name" value="GHMP Kinase, C-terminal domain"/>
    <property type="match status" value="1"/>
</dbReference>
<evidence type="ECO:0000256" key="2">
    <source>
        <dbReference type="ARBA" id="ARBA00022741"/>
    </source>
</evidence>
<dbReference type="Pfam" id="PF00288">
    <property type="entry name" value="GHMP_kinases_N"/>
    <property type="match status" value="1"/>
</dbReference>
<proteinExistence type="inferred from homology"/>
<keyword evidence="4" id="KW-0067">ATP-binding</keyword>
<evidence type="ECO:0000256" key="1">
    <source>
        <dbReference type="ARBA" id="ARBA00022679"/>
    </source>
</evidence>
<dbReference type="PANTHER" id="PTHR32463:SF0">
    <property type="entry name" value="L-FUCOSE KINASE"/>
    <property type="match status" value="1"/>
</dbReference>
<dbReference type="InterPro" id="IPR014606">
    <property type="entry name" value="Heptose_7-P_kinase"/>
</dbReference>
<dbReference type="InterPro" id="IPR001174">
    <property type="entry name" value="HddA/FKP"/>
</dbReference>
<evidence type="ECO:0000313" key="9">
    <source>
        <dbReference type="Proteomes" id="UP001319803"/>
    </source>
</evidence>
<protein>
    <submittedName>
        <fullName evidence="8">D-glycero-alpha-D-manno-heptose 7-phosphate kinase</fullName>
    </submittedName>
</protein>
<evidence type="ECO:0000256" key="4">
    <source>
        <dbReference type="ARBA" id="ARBA00022840"/>
    </source>
</evidence>
<keyword evidence="1" id="KW-0808">Transferase</keyword>
<dbReference type="PIRSF" id="PIRSF036406">
    <property type="entry name" value="Hept_kin"/>
    <property type="match status" value="1"/>
</dbReference>
<evidence type="ECO:0000256" key="5">
    <source>
        <dbReference type="ARBA" id="ARBA00038121"/>
    </source>
</evidence>
<dbReference type="InterPro" id="IPR020568">
    <property type="entry name" value="Ribosomal_Su5_D2-typ_SF"/>
</dbReference>
<dbReference type="PANTHER" id="PTHR32463">
    <property type="entry name" value="L-FUCOSE KINASE"/>
    <property type="match status" value="1"/>
</dbReference>
<dbReference type="GO" id="GO:0016301">
    <property type="term" value="F:kinase activity"/>
    <property type="evidence" value="ECO:0007669"/>
    <property type="project" value="UniProtKB-KW"/>
</dbReference>
<feature type="domain" description="GHMP kinase N-terminal" evidence="6">
    <location>
        <begin position="81"/>
        <end position="158"/>
    </location>
</feature>
<keyword evidence="2" id="KW-0547">Nucleotide-binding</keyword>
<dbReference type="InterPro" id="IPR052203">
    <property type="entry name" value="GHMP_Kinase-Related"/>
</dbReference>
<comment type="similarity">
    <text evidence="5">Belongs to the GHMP kinase family.</text>
</comment>
<evidence type="ECO:0000259" key="6">
    <source>
        <dbReference type="Pfam" id="PF00288"/>
    </source>
</evidence>
<dbReference type="Pfam" id="PF08544">
    <property type="entry name" value="GHMP_kinases_C"/>
    <property type="match status" value="1"/>
</dbReference>
<organism evidence="8 9">
    <name type="scientific">cyanobacterium endosymbiont of Braarudosphaera bigelowii</name>
    <dbReference type="NCBI Taxonomy" id="1285375"/>
    <lineage>
        <taxon>Bacteria</taxon>
        <taxon>Bacillati</taxon>
        <taxon>Cyanobacteriota</taxon>
        <taxon>Cyanophyceae</taxon>
        <taxon>Oscillatoriophycideae</taxon>
        <taxon>Chroococcales</taxon>
        <taxon>Aphanothecaceae</taxon>
        <taxon>Candidatus Atelocyanobacterium</taxon>
        <taxon>Candidatus Atelocyanobacterium thalassae</taxon>
    </lineage>
</organism>
<dbReference type="PRINTS" id="PR00960">
    <property type="entry name" value="LMBPPROTEIN"/>
</dbReference>
<dbReference type="Proteomes" id="UP001319803">
    <property type="component" value="Chromosome"/>
</dbReference>
<dbReference type="InterPro" id="IPR036554">
    <property type="entry name" value="GHMP_kinase_C_sf"/>
</dbReference>
<keyword evidence="9" id="KW-1185">Reference proteome</keyword>
<evidence type="ECO:0000256" key="3">
    <source>
        <dbReference type="ARBA" id="ARBA00022777"/>
    </source>
</evidence>
<gene>
    <name evidence="8" type="ORF">CPARK_000018900</name>
</gene>
<name>A0ABM7U4Q3_9CHRO</name>
<dbReference type="EMBL" id="AP024987">
    <property type="protein sequence ID" value="BDA39350.1"/>
    <property type="molecule type" value="Genomic_DNA"/>
</dbReference>
<feature type="domain" description="GHMP kinase C-terminal" evidence="7">
    <location>
        <begin position="236"/>
        <end position="297"/>
    </location>
</feature>
<accession>A0ABM7U4Q3</accession>
<dbReference type="InterPro" id="IPR013750">
    <property type="entry name" value="GHMP_kinase_C_dom"/>
</dbReference>
<evidence type="ECO:0000313" key="8">
    <source>
        <dbReference type="EMBL" id="BDA39350.1"/>
    </source>
</evidence>
<dbReference type="RefSeq" id="WP_229637414.1">
    <property type="nucleotide sequence ID" value="NZ_AP024987.1"/>
</dbReference>
<sequence length="326" mass="36798">MLIARAPVRISFFGGGTDYPEHFLRHGGAVLSTAIDKFSYVTASPFPSHLFDYLVRISYRKVELVKTIDDVEHKVFRECLKFCNLEKDIELHNVADLPAFTGLGSSSAFTVSLLQALHNFKGEFIKPLDLAYEAIYVERHLVKDNVGCQDQLMSAVGGFNLVEFRTEENIIVNRVDISPQRLAEFESHIFIVFTGIKRRASQVVEKQLRRVEDNLETLKKMRKMVDQGWDILTSNESFSKFGELLHDAWIAKRSLDQGISNPEIDYLYELGRENGAWGGKLLGAGAGGFLLFFASPEVHPKLEQVFKNHQILSVKINSPGSQVIFS</sequence>
<dbReference type="InterPro" id="IPR006204">
    <property type="entry name" value="GHMP_kinase_N_dom"/>
</dbReference>
<keyword evidence="3 8" id="KW-0418">Kinase</keyword>
<dbReference type="SUPFAM" id="SSF54211">
    <property type="entry name" value="Ribosomal protein S5 domain 2-like"/>
    <property type="match status" value="1"/>
</dbReference>
<dbReference type="Gene3D" id="3.30.230.120">
    <property type="match status" value="1"/>
</dbReference>